<feature type="compositionally biased region" description="Low complexity" evidence="1">
    <location>
        <begin position="30"/>
        <end position="42"/>
    </location>
</feature>
<evidence type="ECO:0000256" key="1">
    <source>
        <dbReference type="SAM" id="MobiDB-lite"/>
    </source>
</evidence>
<sequence length="100" mass="10810">MTFSVRQEVRSSQLLPVSSANLPQLRSQKQSVPSGVISQSSSAKNQEFGNNQLLPVSSVNLPQPKSQKQSVPSSVLSQSSSAKKSEIVSFFQCPQTIFLS</sequence>
<dbReference type="EMBL" id="BPLQ01009551">
    <property type="protein sequence ID" value="GIY44651.1"/>
    <property type="molecule type" value="Genomic_DNA"/>
</dbReference>
<comment type="caution">
    <text evidence="2">The sequence shown here is derived from an EMBL/GenBank/DDBJ whole genome shotgun (WGS) entry which is preliminary data.</text>
</comment>
<feature type="compositionally biased region" description="Polar residues" evidence="1">
    <location>
        <begin position="43"/>
        <end position="60"/>
    </location>
</feature>
<dbReference type="AlphaFoldDB" id="A0AAV4TGU0"/>
<gene>
    <name evidence="2" type="ORF">CDAR_370161</name>
</gene>
<dbReference type="Proteomes" id="UP001054837">
    <property type="component" value="Unassembled WGS sequence"/>
</dbReference>
<feature type="compositionally biased region" description="Low complexity" evidence="1">
    <location>
        <begin position="61"/>
        <end position="82"/>
    </location>
</feature>
<keyword evidence="3" id="KW-1185">Reference proteome</keyword>
<accession>A0AAV4TGU0</accession>
<feature type="region of interest" description="Disordered" evidence="1">
    <location>
        <begin position="24"/>
        <end position="85"/>
    </location>
</feature>
<proteinExistence type="predicted"/>
<organism evidence="2 3">
    <name type="scientific">Caerostris darwini</name>
    <dbReference type="NCBI Taxonomy" id="1538125"/>
    <lineage>
        <taxon>Eukaryota</taxon>
        <taxon>Metazoa</taxon>
        <taxon>Ecdysozoa</taxon>
        <taxon>Arthropoda</taxon>
        <taxon>Chelicerata</taxon>
        <taxon>Arachnida</taxon>
        <taxon>Araneae</taxon>
        <taxon>Araneomorphae</taxon>
        <taxon>Entelegynae</taxon>
        <taxon>Araneoidea</taxon>
        <taxon>Araneidae</taxon>
        <taxon>Caerostris</taxon>
    </lineage>
</organism>
<evidence type="ECO:0000313" key="3">
    <source>
        <dbReference type="Proteomes" id="UP001054837"/>
    </source>
</evidence>
<protein>
    <submittedName>
        <fullName evidence="2">Uncharacterized protein</fullName>
    </submittedName>
</protein>
<name>A0AAV4TGU0_9ARAC</name>
<evidence type="ECO:0000313" key="2">
    <source>
        <dbReference type="EMBL" id="GIY44651.1"/>
    </source>
</evidence>
<reference evidence="2 3" key="1">
    <citation type="submission" date="2021-06" db="EMBL/GenBank/DDBJ databases">
        <title>Caerostris darwini draft genome.</title>
        <authorList>
            <person name="Kono N."/>
            <person name="Arakawa K."/>
        </authorList>
    </citation>
    <scope>NUCLEOTIDE SEQUENCE [LARGE SCALE GENOMIC DNA]</scope>
</reference>